<sequence>MTNNEDTNYLEEINNISKEFSGSDEDELSESEDILFGNNKDLLESEFEPTVTDDEEENIMNNRGVRKRIRS</sequence>
<evidence type="ECO:0000313" key="1">
    <source>
        <dbReference type="EMBL" id="GFT14537.1"/>
    </source>
</evidence>
<keyword evidence="2" id="KW-1185">Reference proteome</keyword>
<gene>
    <name evidence="1" type="ORF">NPIL_506391</name>
</gene>
<evidence type="ECO:0000313" key="2">
    <source>
        <dbReference type="Proteomes" id="UP000887013"/>
    </source>
</evidence>
<dbReference type="AlphaFoldDB" id="A0A8X6NIA8"/>
<dbReference type="Proteomes" id="UP000887013">
    <property type="component" value="Unassembled WGS sequence"/>
</dbReference>
<comment type="caution">
    <text evidence="1">The sequence shown here is derived from an EMBL/GenBank/DDBJ whole genome shotgun (WGS) entry which is preliminary data.</text>
</comment>
<proteinExistence type="predicted"/>
<name>A0A8X6NIA8_NEPPI</name>
<reference evidence="1" key="1">
    <citation type="submission" date="2020-08" db="EMBL/GenBank/DDBJ databases">
        <title>Multicomponent nature underlies the extraordinary mechanical properties of spider dragline silk.</title>
        <authorList>
            <person name="Kono N."/>
            <person name="Nakamura H."/>
            <person name="Mori M."/>
            <person name="Yoshida Y."/>
            <person name="Ohtoshi R."/>
            <person name="Malay A.D."/>
            <person name="Moran D.A.P."/>
            <person name="Tomita M."/>
            <person name="Numata K."/>
            <person name="Arakawa K."/>
        </authorList>
    </citation>
    <scope>NUCLEOTIDE SEQUENCE</scope>
</reference>
<dbReference type="EMBL" id="BMAW01058098">
    <property type="protein sequence ID" value="GFT14537.1"/>
    <property type="molecule type" value="Genomic_DNA"/>
</dbReference>
<organism evidence="1 2">
    <name type="scientific">Nephila pilipes</name>
    <name type="common">Giant wood spider</name>
    <name type="synonym">Nephila maculata</name>
    <dbReference type="NCBI Taxonomy" id="299642"/>
    <lineage>
        <taxon>Eukaryota</taxon>
        <taxon>Metazoa</taxon>
        <taxon>Ecdysozoa</taxon>
        <taxon>Arthropoda</taxon>
        <taxon>Chelicerata</taxon>
        <taxon>Arachnida</taxon>
        <taxon>Araneae</taxon>
        <taxon>Araneomorphae</taxon>
        <taxon>Entelegynae</taxon>
        <taxon>Araneoidea</taxon>
        <taxon>Nephilidae</taxon>
        <taxon>Nephila</taxon>
    </lineage>
</organism>
<accession>A0A8X6NIA8</accession>
<protein>
    <submittedName>
        <fullName evidence="1">Uncharacterized protein</fullName>
    </submittedName>
</protein>